<dbReference type="PATRIC" id="fig|1459.3.peg.5238"/>
<dbReference type="Gene3D" id="3.60.21.10">
    <property type="match status" value="1"/>
</dbReference>
<name>A0A0M0GHZ3_SPOGL</name>
<dbReference type="EMBL" id="LGUF01000007">
    <property type="protein sequence ID" value="KON89540.1"/>
    <property type="molecule type" value="Genomic_DNA"/>
</dbReference>
<evidence type="ECO:0000256" key="1">
    <source>
        <dbReference type="ARBA" id="ARBA00022801"/>
    </source>
</evidence>
<dbReference type="InterPro" id="IPR041796">
    <property type="entry name" value="Mre11_N"/>
</dbReference>
<evidence type="ECO:0000259" key="2">
    <source>
        <dbReference type="Pfam" id="PF00149"/>
    </source>
</evidence>
<sequence>MKRVSFIHAADLHLDSPMSGLKHLPPSIFKKLQESTFEAFTQIVDMAIFHAVEFVILAGDLFDGEDRSIRAQTRFRKEMERLTECGIAVFAVHGNHDHMDGRWAHLPMPDNVHIFSHEVEVVKHIAQNGTSVHLYGFSYPKRHVVERMIDQYNRGNGADLHIGILHGSFEGSNDHVQYAPFRINDLLEKDFDYWALGHIHKREIINTQPPVIYPGNIQGRNRKETGPKGCYLVELDSSGAKTEFLEAAPVIWENEEIDASKLKSYQDIYEVCLSLIEVKRQNRKGTILNLTLNDVGLPDHELRSITNGELLEFLQEAEADEESFVWISSFTVNEKRMWNKEKLAYESDFFCELFKTADHFAEARESALPLYAHPLARRFLGELNNDEKRRIAEEAEALLVDLLYNSEGH</sequence>
<dbReference type="PANTHER" id="PTHR30337">
    <property type="entry name" value="COMPONENT OF ATP-DEPENDENT DSDNA EXONUCLEASE"/>
    <property type="match status" value="1"/>
</dbReference>
<dbReference type="SUPFAM" id="SSF56300">
    <property type="entry name" value="Metallo-dependent phosphatases"/>
    <property type="match status" value="1"/>
</dbReference>
<reference evidence="4" key="1">
    <citation type="submission" date="2015-07" db="EMBL/GenBank/DDBJ databases">
        <title>Fjat-10036 dsm4.</title>
        <authorList>
            <person name="Liu B."/>
            <person name="Wang J."/>
            <person name="Zhu Y."/>
            <person name="Liu G."/>
            <person name="Chen Q."/>
            <person name="Chen Z."/>
            <person name="Lan J."/>
            <person name="Che J."/>
            <person name="Ge C."/>
            <person name="Shi H."/>
            <person name="Pan Z."/>
            <person name="Liu X."/>
        </authorList>
    </citation>
    <scope>NUCLEOTIDE SEQUENCE [LARGE SCALE GENOMIC DNA]</scope>
    <source>
        <strain evidence="4">DSM 4</strain>
    </source>
</reference>
<comment type="caution">
    <text evidence="3">The sequence shown here is derived from an EMBL/GenBank/DDBJ whole genome shotgun (WGS) entry which is preliminary data.</text>
</comment>
<evidence type="ECO:0000313" key="3">
    <source>
        <dbReference type="EMBL" id="KON89540.1"/>
    </source>
</evidence>
<dbReference type="Pfam" id="PF00149">
    <property type="entry name" value="Metallophos"/>
    <property type="match status" value="1"/>
</dbReference>
<dbReference type="CDD" id="cd00840">
    <property type="entry name" value="MPP_Mre11_N"/>
    <property type="match status" value="1"/>
</dbReference>
<dbReference type="Proteomes" id="UP000037109">
    <property type="component" value="Unassembled WGS sequence"/>
</dbReference>
<gene>
    <name evidence="3" type="ORF">AF332_23755</name>
</gene>
<dbReference type="GO" id="GO:0004527">
    <property type="term" value="F:exonuclease activity"/>
    <property type="evidence" value="ECO:0007669"/>
    <property type="project" value="UniProtKB-KW"/>
</dbReference>
<dbReference type="InterPro" id="IPR014576">
    <property type="entry name" value="Pesterase_YhaO"/>
</dbReference>
<keyword evidence="4" id="KW-1185">Reference proteome</keyword>
<dbReference type="PIRSF" id="PIRSF033091">
    <property type="entry name" value="Pesterase_YhaO"/>
    <property type="match status" value="1"/>
</dbReference>
<keyword evidence="3" id="KW-0540">Nuclease</keyword>
<dbReference type="InterPro" id="IPR029052">
    <property type="entry name" value="Metallo-depent_PP-like"/>
</dbReference>
<dbReference type="InterPro" id="IPR004843">
    <property type="entry name" value="Calcineurin-like_PHP"/>
</dbReference>
<dbReference type="PANTHER" id="PTHR30337:SF7">
    <property type="entry name" value="PHOSPHOESTERASE"/>
    <property type="match status" value="1"/>
</dbReference>
<dbReference type="AlphaFoldDB" id="A0A0M0GHZ3"/>
<keyword evidence="3" id="KW-0269">Exonuclease</keyword>
<organism evidence="3 4">
    <name type="scientific">Sporosarcina globispora</name>
    <name type="common">Bacillus globisporus</name>
    <dbReference type="NCBI Taxonomy" id="1459"/>
    <lineage>
        <taxon>Bacteria</taxon>
        <taxon>Bacillati</taxon>
        <taxon>Bacillota</taxon>
        <taxon>Bacilli</taxon>
        <taxon>Bacillales</taxon>
        <taxon>Caryophanaceae</taxon>
        <taxon>Sporosarcina</taxon>
    </lineage>
</organism>
<dbReference type="RefSeq" id="WP_053436905.1">
    <property type="nucleotide sequence ID" value="NZ_LGUF01000007.1"/>
</dbReference>
<dbReference type="OrthoDB" id="9773856at2"/>
<keyword evidence="1" id="KW-0378">Hydrolase</keyword>
<accession>A0A0M0GHZ3</accession>
<dbReference type="InterPro" id="IPR050535">
    <property type="entry name" value="DNA_Repair-Maintenance_Comp"/>
</dbReference>
<evidence type="ECO:0000313" key="4">
    <source>
        <dbReference type="Proteomes" id="UP000037109"/>
    </source>
</evidence>
<dbReference type="STRING" id="1459.AF332_23755"/>
<feature type="domain" description="Calcineurin-like phosphoesterase" evidence="2">
    <location>
        <begin position="6"/>
        <end position="201"/>
    </location>
</feature>
<protein>
    <submittedName>
        <fullName evidence="3">DNA repair exonuclease</fullName>
    </submittedName>
</protein>
<proteinExistence type="predicted"/>